<dbReference type="Gene3D" id="1.10.60.30">
    <property type="entry name" value="PSPTO4464-like domains"/>
    <property type="match status" value="2"/>
</dbReference>
<comment type="subcellular location">
    <subcellularLocation>
        <location evidence="5">Cytoplasm</location>
    </subcellularLocation>
    <text evidence="5">Associates with late stage pre-50S ribosomal subunits.</text>
</comment>
<name>A0AA95KE51_9GAMM</name>
<dbReference type="AlphaFoldDB" id="A0AA95KE51"/>
<evidence type="ECO:0000256" key="4">
    <source>
        <dbReference type="ARBA" id="ARBA00022884"/>
    </source>
</evidence>
<keyword evidence="3 5" id="KW-0699">rRNA-binding</keyword>
<evidence type="ECO:0000256" key="5">
    <source>
        <dbReference type="HAMAP-Rule" id="MF_00765"/>
    </source>
</evidence>
<dbReference type="InterPro" id="IPR006839">
    <property type="entry name" value="DarP"/>
</dbReference>
<dbReference type="GO" id="GO:0005829">
    <property type="term" value="C:cytosol"/>
    <property type="evidence" value="ECO:0007669"/>
    <property type="project" value="TreeGrafter"/>
</dbReference>
<keyword evidence="4 5" id="KW-0694">RNA-binding</keyword>
<evidence type="ECO:0000256" key="2">
    <source>
        <dbReference type="ARBA" id="ARBA00022517"/>
    </source>
</evidence>
<dbReference type="InterPro" id="IPR023153">
    <property type="entry name" value="DarP_sf"/>
</dbReference>
<dbReference type="Proteomes" id="UP001300672">
    <property type="component" value="Chromosome"/>
</dbReference>
<dbReference type="Pfam" id="PF04751">
    <property type="entry name" value="DarP"/>
    <property type="match status" value="1"/>
</dbReference>
<comment type="similarity">
    <text evidence="5">Belongs to the DarP family.</text>
</comment>
<evidence type="ECO:0000313" key="6">
    <source>
        <dbReference type="EMBL" id="WGZ90764.1"/>
    </source>
</evidence>
<keyword evidence="1 5" id="KW-0963">Cytoplasm</keyword>
<evidence type="ECO:0000256" key="1">
    <source>
        <dbReference type="ARBA" id="ARBA00022490"/>
    </source>
</evidence>
<dbReference type="GO" id="GO:0019843">
    <property type="term" value="F:rRNA binding"/>
    <property type="evidence" value="ECO:0007669"/>
    <property type="project" value="UniProtKB-UniRule"/>
</dbReference>
<accession>A0AA95KE51</accession>
<evidence type="ECO:0000256" key="3">
    <source>
        <dbReference type="ARBA" id="ARBA00022730"/>
    </source>
</evidence>
<comment type="function">
    <text evidence="5">Member of a network of 50S ribosomal subunit biogenesis factors which assembles along the 30S-50S interface, preventing incorrect 23S rRNA structures from forming. Promotes peptidyl transferase center (PTC) maturation.</text>
</comment>
<dbReference type="PANTHER" id="PTHR38101">
    <property type="entry name" value="UPF0307 PROTEIN YJGA"/>
    <property type="match status" value="1"/>
</dbReference>
<proteinExistence type="inferred from homology"/>
<dbReference type="PIRSF" id="PIRSF016183">
    <property type="entry name" value="UCP016183"/>
    <property type="match status" value="1"/>
</dbReference>
<protein>
    <recommendedName>
        <fullName evidence="5">Dual-action ribosomal maturation protein DarP</fullName>
    </recommendedName>
    <alternativeName>
        <fullName evidence="5">Large ribosomal subunit assembly factor DarP</fullName>
    </alternativeName>
</protein>
<dbReference type="PANTHER" id="PTHR38101:SF1">
    <property type="entry name" value="UPF0307 PROTEIN YJGA"/>
    <property type="match status" value="1"/>
</dbReference>
<dbReference type="EMBL" id="CP124755">
    <property type="protein sequence ID" value="WGZ90764.1"/>
    <property type="molecule type" value="Genomic_DNA"/>
</dbReference>
<reference evidence="6" key="1">
    <citation type="journal article" date="2023" name="Int. J. Mol. Sci.">
        <title>Metagenomics Revealed a New Genus 'Candidatus Thiocaldithrix dubininis' gen. nov., sp. nov. and a New Species 'Candidatus Thiothrix putei' sp. nov. in the Family Thiotrichaceae, Some Members of Which Have Traits of Both Na+- and H+-Motive Energetics.</title>
        <authorList>
            <person name="Ravin N.V."/>
            <person name="Muntyan M.S."/>
            <person name="Smolyakov D.D."/>
            <person name="Rudenko T.S."/>
            <person name="Beletsky A.V."/>
            <person name="Mardanov A.V."/>
            <person name="Grabovich M.Y."/>
        </authorList>
    </citation>
    <scope>NUCLEOTIDE SEQUENCE</scope>
    <source>
        <strain evidence="6">GKL-01</strain>
    </source>
</reference>
<dbReference type="CDD" id="cd16331">
    <property type="entry name" value="YjgA-like"/>
    <property type="match status" value="1"/>
</dbReference>
<dbReference type="SUPFAM" id="SSF158710">
    <property type="entry name" value="PSPTO4464-like"/>
    <property type="match status" value="1"/>
</dbReference>
<dbReference type="GO" id="GO:1902626">
    <property type="term" value="P:assembly of large subunit precursor of preribosome"/>
    <property type="evidence" value="ECO:0007669"/>
    <property type="project" value="UniProtKB-UniRule"/>
</dbReference>
<sequence>MYEDDEFEDDFISKSQLKRESEAQQAVGERLIDLSPEKLAQLDLPEKLVDAVELARKLLERNERGALKRQKQYIGKLMRSVEVEPIEAKFAEWERGNRAQTAQLHRLEQWRERLLTQESAVEQWVNAYPQTDIQRIRTLIRNAKKEQAASKPPKSSRELFKLLRDISEAAV</sequence>
<dbReference type="HAMAP" id="MF_00765">
    <property type="entry name" value="DarP"/>
    <property type="match status" value="1"/>
</dbReference>
<dbReference type="KEGG" id="tdu:QJT80_14965"/>
<gene>
    <name evidence="6" type="primary">yjgA</name>
    <name evidence="5" type="synonym">darP</name>
    <name evidence="6" type="ORF">QJT80_14965</name>
</gene>
<keyword evidence="2 5" id="KW-0690">Ribosome biogenesis</keyword>
<organism evidence="6">
    <name type="scientific">Candidatus Thiocaldithrix dubininis</name>
    <dbReference type="NCBI Taxonomy" id="3080823"/>
    <lineage>
        <taxon>Bacteria</taxon>
        <taxon>Pseudomonadati</taxon>
        <taxon>Pseudomonadota</taxon>
        <taxon>Gammaproteobacteria</taxon>
        <taxon>Thiotrichales</taxon>
        <taxon>Thiotrichaceae</taxon>
        <taxon>Candidatus Thiocaldithrix</taxon>
    </lineage>
</organism>
<reference evidence="6" key="2">
    <citation type="submission" date="2023-04" db="EMBL/GenBank/DDBJ databases">
        <authorList>
            <person name="Beletskiy A.V."/>
            <person name="Mardanov A.V."/>
            <person name="Ravin N.V."/>
        </authorList>
    </citation>
    <scope>NUCLEOTIDE SEQUENCE</scope>
    <source>
        <strain evidence="6">GKL-01</strain>
    </source>
</reference>
<dbReference type="NCBIfam" id="NF003593">
    <property type="entry name" value="PRK05255.1-1"/>
    <property type="match status" value="1"/>
</dbReference>
<dbReference type="GO" id="GO:0043022">
    <property type="term" value="F:ribosome binding"/>
    <property type="evidence" value="ECO:0007669"/>
    <property type="project" value="UniProtKB-UniRule"/>
</dbReference>